<dbReference type="Proteomes" id="UP000830395">
    <property type="component" value="Chromosome 15"/>
</dbReference>
<reference evidence="1" key="1">
    <citation type="submission" date="2020-02" db="EMBL/GenBank/DDBJ databases">
        <title>Genome sequencing of the panga catfish, Pangasius djambal.</title>
        <authorList>
            <person name="Wen M."/>
            <person name="Zahm M."/>
            <person name="Roques C."/>
            <person name="Cabau C."/>
            <person name="Klopp C."/>
            <person name="Donnadieu C."/>
            <person name="Jouanno E."/>
            <person name="Avarre J.-C."/>
            <person name="Campet M."/>
            <person name="Ha T."/>
            <person name="Dugue R."/>
            <person name="Lampietro C."/>
            <person name="Louis A."/>
            <person name="Herpin A."/>
            <person name="Echchiki A."/>
            <person name="Berthelot C."/>
            <person name="Parey E."/>
            <person name="Roest-Crollius H."/>
            <person name="Braasch I."/>
            <person name="Postlethwait J.H."/>
            <person name="Bobe J."/>
            <person name="Montfort J."/>
            <person name="Bouchez O."/>
            <person name="Begum T."/>
            <person name="Schartl M."/>
            <person name="Gustiano R."/>
            <person name="Guiguen Y."/>
        </authorList>
    </citation>
    <scope>NUCLEOTIDE SEQUENCE</scope>
    <source>
        <strain evidence="1">Pdj_M5554</strain>
    </source>
</reference>
<comment type="caution">
    <text evidence="1">The sequence shown here is derived from an EMBL/GenBank/DDBJ whole genome shotgun (WGS) entry which is preliminary data.</text>
</comment>
<protein>
    <submittedName>
        <fullName evidence="1">Uncharacterized protein</fullName>
    </submittedName>
</protein>
<evidence type="ECO:0000313" key="2">
    <source>
        <dbReference type="Proteomes" id="UP000830395"/>
    </source>
</evidence>
<organism evidence="1 2">
    <name type="scientific">Pangasius djambal</name>
    <dbReference type="NCBI Taxonomy" id="1691987"/>
    <lineage>
        <taxon>Eukaryota</taxon>
        <taxon>Metazoa</taxon>
        <taxon>Chordata</taxon>
        <taxon>Craniata</taxon>
        <taxon>Vertebrata</taxon>
        <taxon>Euteleostomi</taxon>
        <taxon>Actinopterygii</taxon>
        <taxon>Neopterygii</taxon>
        <taxon>Teleostei</taxon>
        <taxon>Ostariophysi</taxon>
        <taxon>Siluriformes</taxon>
        <taxon>Pangasiidae</taxon>
        <taxon>Pangasius</taxon>
    </lineage>
</organism>
<evidence type="ECO:0000313" key="1">
    <source>
        <dbReference type="EMBL" id="MCJ8740868.1"/>
    </source>
</evidence>
<keyword evidence="2" id="KW-1185">Reference proteome</keyword>
<name>A0ACC5YZA7_9TELE</name>
<proteinExistence type="predicted"/>
<gene>
    <name evidence="1" type="ORF">PDJAM_G00063920</name>
</gene>
<dbReference type="EMBL" id="CM040989">
    <property type="protein sequence ID" value="MCJ8740868.1"/>
    <property type="molecule type" value="Genomic_DNA"/>
</dbReference>
<sequence>MTRIELPHLTSLQTESFQLNHDLVSFTLSKEPLQTSTCGYPLRRQRSVNKQVQGFVNRTVTLYFAGEESLSAVKSGKVNNYYSSYNVLTKVILCSVREVVLSSVCQGRIWVILCLSGKNLV</sequence>
<accession>A0ACC5YZA7</accession>